<feature type="region of interest" description="Disordered" evidence="8">
    <location>
        <begin position="68"/>
        <end position="138"/>
    </location>
</feature>
<dbReference type="Proteomes" id="UP000515156">
    <property type="component" value="Chromosome 1"/>
</dbReference>
<dbReference type="PANTHER" id="PTHR14196">
    <property type="entry name" value="ODD-SKIPPED - RELATED"/>
    <property type="match status" value="1"/>
</dbReference>
<dbReference type="Gene3D" id="3.30.160.60">
    <property type="entry name" value="Classic Zinc Finger"/>
    <property type="match status" value="8"/>
</dbReference>
<dbReference type="Pfam" id="PF12874">
    <property type="entry name" value="zf-met"/>
    <property type="match status" value="1"/>
</dbReference>
<evidence type="ECO:0000256" key="1">
    <source>
        <dbReference type="ARBA" id="ARBA00004123"/>
    </source>
</evidence>
<evidence type="ECO:0000256" key="5">
    <source>
        <dbReference type="ARBA" id="ARBA00022833"/>
    </source>
</evidence>
<dbReference type="InterPro" id="IPR036236">
    <property type="entry name" value="Znf_C2H2_sf"/>
</dbReference>
<dbReference type="AlphaFoldDB" id="A0A6P7XLJ4"/>
<dbReference type="FunFam" id="3.30.160.60:FF:001270">
    <property type="entry name" value="zinc finger protein 583 isoform X1"/>
    <property type="match status" value="1"/>
</dbReference>
<feature type="domain" description="C2H2-type" evidence="9">
    <location>
        <begin position="328"/>
        <end position="355"/>
    </location>
</feature>
<evidence type="ECO:0000259" key="9">
    <source>
        <dbReference type="PROSITE" id="PS50157"/>
    </source>
</evidence>
<dbReference type="FunFam" id="3.30.160.60:FF:000703">
    <property type="entry name" value="Uncharacterized protein"/>
    <property type="match status" value="1"/>
</dbReference>
<evidence type="ECO:0000256" key="7">
    <source>
        <dbReference type="PROSITE-ProRule" id="PRU00042"/>
    </source>
</evidence>
<evidence type="ECO:0000256" key="6">
    <source>
        <dbReference type="ARBA" id="ARBA00023242"/>
    </source>
</evidence>
<dbReference type="RefSeq" id="XP_030051199.1">
    <property type="nucleotide sequence ID" value="XM_030195339.1"/>
</dbReference>
<feature type="domain" description="KRAB" evidence="10">
    <location>
        <begin position="11"/>
        <end position="84"/>
    </location>
</feature>
<feature type="domain" description="C2H2-type" evidence="9">
    <location>
        <begin position="272"/>
        <end position="299"/>
    </location>
</feature>
<dbReference type="Pfam" id="PF00096">
    <property type="entry name" value="zf-C2H2"/>
    <property type="match status" value="5"/>
</dbReference>
<keyword evidence="6" id="KW-0539">Nucleus</keyword>
<dbReference type="FunFam" id="3.30.160.60:FF:000038">
    <property type="entry name" value="Zinc finger protein 624"/>
    <property type="match status" value="1"/>
</dbReference>
<dbReference type="PROSITE" id="PS00028">
    <property type="entry name" value="ZINC_FINGER_C2H2_1"/>
    <property type="match status" value="7"/>
</dbReference>
<evidence type="ECO:0000256" key="2">
    <source>
        <dbReference type="ARBA" id="ARBA00022723"/>
    </source>
</evidence>
<evidence type="ECO:0000256" key="4">
    <source>
        <dbReference type="ARBA" id="ARBA00022771"/>
    </source>
</evidence>
<keyword evidence="2" id="KW-0479">Metal-binding</keyword>
<evidence type="ECO:0000313" key="12">
    <source>
        <dbReference type="RefSeq" id="XP_030051199.1"/>
    </source>
</evidence>
<organism evidence="11 12">
    <name type="scientific">Microcaecilia unicolor</name>
    <dbReference type="NCBI Taxonomy" id="1415580"/>
    <lineage>
        <taxon>Eukaryota</taxon>
        <taxon>Metazoa</taxon>
        <taxon>Chordata</taxon>
        <taxon>Craniata</taxon>
        <taxon>Vertebrata</taxon>
        <taxon>Euteleostomi</taxon>
        <taxon>Amphibia</taxon>
        <taxon>Gymnophiona</taxon>
        <taxon>Siphonopidae</taxon>
        <taxon>Microcaecilia</taxon>
    </lineage>
</organism>
<dbReference type="GO" id="GO:0008270">
    <property type="term" value="F:zinc ion binding"/>
    <property type="evidence" value="ECO:0007669"/>
    <property type="project" value="UniProtKB-KW"/>
</dbReference>
<dbReference type="CDD" id="cd07765">
    <property type="entry name" value="KRAB_A-box"/>
    <property type="match status" value="1"/>
</dbReference>
<dbReference type="InterPro" id="IPR013087">
    <property type="entry name" value="Znf_C2H2_type"/>
</dbReference>
<keyword evidence="5" id="KW-0862">Zinc</keyword>
<dbReference type="GeneID" id="115464945"/>
<dbReference type="SUPFAM" id="SSF109640">
    <property type="entry name" value="KRAB domain (Kruppel-associated box)"/>
    <property type="match status" value="1"/>
</dbReference>
<dbReference type="SMART" id="SM00355">
    <property type="entry name" value="ZnF_C2H2"/>
    <property type="match status" value="7"/>
</dbReference>
<keyword evidence="3" id="KW-0677">Repeat</keyword>
<dbReference type="PANTHER" id="PTHR14196:SF12">
    <property type="entry name" value="ZINC FINGER PROTEIN 208-LIKE"/>
    <property type="match status" value="1"/>
</dbReference>
<dbReference type="SUPFAM" id="SSF57667">
    <property type="entry name" value="beta-beta-alpha zinc fingers"/>
    <property type="match status" value="5"/>
</dbReference>
<evidence type="ECO:0000256" key="3">
    <source>
        <dbReference type="ARBA" id="ARBA00022737"/>
    </source>
</evidence>
<name>A0A6P7XLJ4_9AMPH</name>
<evidence type="ECO:0000259" key="10">
    <source>
        <dbReference type="PROSITE" id="PS50805"/>
    </source>
</evidence>
<accession>A0A6P7XLJ4</accession>
<dbReference type="InterPro" id="IPR001909">
    <property type="entry name" value="KRAB"/>
</dbReference>
<dbReference type="InterPro" id="IPR050717">
    <property type="entry name" value="C2H2-ZF_Transcription_Reg"/>
</dbReference>
<keyword evidence="4 7" id="KW-0863">Zinc-finger</keyword>
<dbReference type="GO" id="GO:0005634">
    <property type="term" value="C:nucleus"/>
    <property type="evidence" value="ECO:0007669"/>
    <property type="project" value="UniProtKB-SubCell"/>
</dbReference>
<dbReference type="PROSITE" id="PS50157">
    <property type="entry name" value="ZINC_FINGER_C2H2_2"/>
    <property type="match status" value="7"/>
</dbReference>
<feature type="domain" description="C2H2-type" evidence="9">
    <location>
        <begin position="356"/>
        <end position="383"/>
    </location>
</feature>
<dbReference type="PROSITE" id="PS50805">
    <property type="entry name" value="KRAB"/>
    <property type="match status" value="1"/>
</dbReference>
<feature type="compositionally biased region" description="Basic and acidic residues" evidence="8">
    <location>
        <begin position="68"/>
        <end position="109"/>
    </location>
</feature>
<keyword evidence="11" id="KW-1185">Reference proteome</keyword>
<sequence>MSSGASDQVPVTFEDVAIHFSQEEWECLEEWQKNLYKDVMKENYQTLISLEAGCPTFTPDIISHIERGEEPYIRDELGSEERETGKSSCSAKDDPRNGITEKPHWELRGNLEPIGKSSKISEEKQRNSTGDSPATSLLWEQSISNVTQKGKERRNKTSLQRWLCDVCGMFLRDPVTLQSHQRSHTEVKPSTGTACGKTFILKGDIQEQQKTRVKEKLCTSECGKGLSEKIDLAEHEKLNEERAFPCKEYGKSSMNTANVTKDQKSHADDRPFSCVDCGKCFKQKAYLTRHQEIHIIEKPFTCIVCAECFRSKGDLAEHQNIHRQERTYVCTECGKSLSQKGHLERHKRIHTGEKPFTCNECGRSFNQKSHLKDHERIHTGVKPFICADCGKSFIQKTSLTSHQRIHTGMKRFTCADCRKSFNKKTLYIKHQESHKGEREFIPTDCGKNIFQKRDLTRPQDCKFQNHNLHPVYPALNVKFIPVTCTQNQTHDRVSENK</sequence>
<feature type="domain" description="C2H2-type" evidence="9">
    <location>
        <begin position="412"/>
        <end position="439"/>
    </location>
</feature>
<dbReference type="GO" id="GO:0000981">
    <property type="term" value="F:DNA-binding transcription factor activity, RNA polymerase II-specific"/>
    <property type="evidence" value="ECO:0007669"/>
    <property type="project" value="TreeGrafter"/>
</dbReference>
<evidence type="ECO:0000313" key="11">
    <source>
        <dbReference type="Proteomes" id="UP000515156"/>
    </source>
</evidence>
<feature type="domain" description="C2H2-type" evidence="9">
    <location>
        <begin position="162"/>
        <end position="189"/>
    </location>
</feature>
<gene>
    <name evidence="12" type="primary">LOC115464945</name>
</gene>
<proteinExistence type="predicted"/>
<dbReference type="FunFam" id="3.30.160.60:FF:000739">
    <property type="entry name" value="Zgc:171418 protein"/>
    <property type="match status" value="1"/>
</dbReference>
<dbReference type="Pfam" id="PF01352">
    <property type="entry name" value="KRAB"/>
    <property type="match status" value="1"/>
</dbReference>
<protein>
    <submittedName>
        <fullName evidence="12">Zinc finger protein OZF-like isoform X1</fullName>
    </submittedName>
</protein>
<comment type="subcellular location">
    <subcellularLocation>
        <location evidence="1">Nucleus</location>
    </subcellularLocation>
</comment>
<dbReference type="SMART" id="SM00349">
    <property type="entry name" value="KRAB"/>
    <property type="match status" value="1"/>
</dbReference>
<dbReference type="OrthoDB" id="7460655at2759"/>
<dbReference type="InterPro" id="IPR036051">
    <property type="entry name" value="KRAB_dom_sf"/>
</dbReference>
<dbReference type="KEGG" id="muo:115464945"/>
<reference evidence="12" key="1">
    <citation type="submission" date="2025-08" db="UniProtKB">
        <authorList>
            <consortium name="RefSeq"/>
        </authorList>
    </citation>
    <scope>IDENTIFICATION</scope>
</reference>
<feature type="domain" description="C2H2-type" evidence="9">
    <location>
        <begin position="300"/>
        <end position="327"/>
    </location>
</feature>
<dbReference type="InParanoid" id="A0A6P7XLJ4"/>
<dbReference type="Gene3D" id="6.10.140.140">
    <property type="match status" value="1"/>
</dbReference>
<dbReference type="GO" id="GO:0000977">
    <property type="term" value="F:RNA polymerase II transcription regulatory region sequence-specific DNA binding"/>
    <property type="evidence" value="ECO:0007669"/>
    <property type="project" value="TreeGrafter"/>
</dbReference>
<evidence type="ECO:0000256" key="8">
    <source>
        <dbReference type="SAM" id="MobiDB-lite"/>
    </source>
</evidence>
<feature type="domain" description="C2H2-type" evidence="9">
    <location>
        <begin position="384"/>
        <end position="411"/>
    </location>
</feature>
<feature type="compositionally biased region" description="Polar residues" evidence="8">
    <location>
        <begin position="127"/>
        <end position="138"/>
    </location>
</feature>
<dbReference type="FunFam" id="3.30.160.60:FF:000506">
    <property type="entry name" value="Zinc finger protein 23"/>
    <property type="match status" value="1"/>
</dbReference>